<dbReference type="EC" id="7.1.1.2" evidence="9"/>
<dbReference type="PANTHER" id="PTHR11058">
    <property type="entry name" value="NADH-UBIQUINONE OXIDOREDUCTASE CHAIN 3"/>
    <property type="match status" value="1"/>
</dbReference>
<evidence type="ECO:0000256" key="3">
    <source>
        <dbReference type="ARBA" id="ARBA00021007"/>
    </source>
</evidence>
<dbReference type="AlphaFoldDB" id="A0A344A2I9"/>
<dbReference type="Gene3D" id="1.20.58.1610">
    <property type="entry name" value="NADH:ubiquinone/plastoquinone oxidoreductase, chain 3"/>
    <property type="match status" value="1"/>
</dbReference>
<evidence type="ECO:0000256" key="1">
    <source>
        <dbReference type="ARBA" id="ARBA00004370"/>
    </source>
</evidence>
<reference evidence="10" key="1">
    <citation type="submission" date="2018-02" db="EMBL/GenBank/DDBJ databases">
        <title>Resolving the psyllid tree of life: Phylogenomic analysis of the superfamily Psylloidea (Hemiptera).</title>
        <authorList>
            <person name="Percy D.M."/>
            <person name="Sveinsson S."/>
            <person name="Lemmon A.R."/>
            <person name="Lemmon E.M."/>
            <person name="Ouvrard D."/>
            <person name="Burckhardt D."/>
        </authorList>
    </citation>
    <scope>NUCLEOTIDE SEQUENCE</scope>
    <source>
        <strain evidence="10">DP1.idba.136_circ</strain>
    </source>
</reference>
<organism evidence="10">
    <name type="scientific">Livia junci</name>
    <dbReference type="NCBI Taxonomy" id="1449964"/>
    <lineage>
        <taxon>Eukaryota</taxon>
        <taxon>Metazoa</taxon>
        <taxon>Ecdysozoa</taxon>
        <taxon>Arthropoda</taxon>
        <taxon>Hexapoda</taxon>
        <taxon>Insecta</taxon>
        <taxon>Pterygota</taxon>
        <taxon>Neoptera</taxon>
        <taxon>Paraneoptera</taxon>
        <taxon>Hemiptera</taxon>
        <taxon>Sternorrhyncha</taxon>
        <taxon>Psylloidea</taxon>
        <taxon>Liviidae</taxon>
        <taxon>Livia</taxon>
    </lineage>
</organism>
<evidence type="ECO:0000256" key="4">
    <source>
        <dbReference type="ARBA" id="ARBA00022448"/>
    </source>
</evidence>
<dbReference type="GO" id="GO:0031966">
    <property type="term" value="C:mitochondrial membrane"/>
    <property type="evidence" value="ECO:0007669"/>
    <property type="project" value="UniProtKB-SubCell"/>
</dbReference>
<keyword evidence="9" id="KW-0520">NAD</keyword>
<dbReference type="PANTHER" id="PTHR11058:SF9">
    <property type="entry name" value="NADH-UBIQUINONE OXIDOREDUCTASE CHAIN 3"/>
    <property type="match status" value="1"/>
</dbReference>
<dbReference type="Pfam" id="PF00507">
    <property type="entry name" value="Oxidored_q4"/>
    <property type="match status" value="1"/>
</dbReference>
<comment type="catalytic activity">
    <reaction evidence="8 9">
        <text>a ubiquinone + NADH + 5 H(+)(in) = a ubiquinol + NAD(+) + 4 H(+)(out)</text>
        <dbReference type="Rhea" id="RHEA:29091"/>
        <dbReference type="Rhea" id="RHEA-COMP:9565"/>
        <dbReference type="Rhea" id="RHEA-COMP:9566"/>
        <dbReference type="ChEBI" id="CHEBI:15378"/>
        <dbReference type="ChEBI" id="CHEBI:16389"/>
        <dbReference type="ChEBI" id="CHEBI:17976"/>
        <dbReference type="ChEBI" id="CHEBI:57540"/>
        <dbReference type="ChEBI" id="CHEBI:57945"/>
        <dbReference type="EC" id="7.1.1.2"/>
    </reaction>
</comment>
<comment type="function">
    <text evidence="9">Core subunit of the mitochondrial membrane respiratory chain NADH dehydrogenase (Complex I) which catalyzes electron transfer from NADH through the respiratory chain, using ubiquinone as an electron acceptor. Essential for the catalytic activity of complex I.</text>
</comment>
<feature type="transmembrane region" description="Helical" evidence="9">
    <location>
        <begin position="86"/>
        <end position="106"/>
    </location>
</feature>
<feature type="transmembrane region" description="Helical" evidence="9">
    <location>
        <begin position="57"/>
        <end position="80"/>
    </location>
</feature>
<keyword evidence="9" id="KW-0249">Electron transport</keyword>
<keyword evidence="9" id="KW-0830">Ubiquinone</keyword>
<feature type="transmembrane region" description="Helical" evidence="9">
    <location>
        <begin position="6"/>
        <end position="27"/>
    </location>
</feature>
<dbReference type="GO" id="GO:0030964">
    <property type="term" value="C:NADH dehydrogenase complex"/>
    <property type="evidence" value="ECO:0007669"/>
    <property type="project" value="TreeGrafter"/>
</dbReference>
<proteinExistence type="inferred from homology"/>
<accession>A0A344A2I9</accession>
<dbReference type="EMBL" id="MG989230">
    <property type="protein sequence ID" value="AWU48980.1"/>
    <property type="molecule type" value="Genomic_DNA"/>
</dbReference>
<dbReference type="InterPro" id="IPR000440">
    <property type="entry name" value="NADH_UbQ/plastoQ_OxRdtase_su3"/>
</dbReference>
<keyword evidence="9 10" id="KW-0496">Mitochondrion</keyword>
<evidence type="ECO:0000256" key="8">
    <source>
        <dbReference type="ARBA" id="ARBA00049551"/>
    </source>
</evidence>
<geneLocation type="mitochondrion" evidence="10"/>
<keyword evidence="5 9" id="KW-0812">Transmembrane</keyword>
<evidence type="ECO:0000313" key="10">
    <source>
        <dbReference type="EMBL" id="AWU48980.1"/>
    </source>
</evidence>
<keyword evidence="9" id="KW-1278">Translocase</keyword>
<evidence type="ECO:0000256" key="9">
    <source>
        <dbReference type="RuleBase" id="RU003640"/>
    </source>
</evidence>
<comment type="similarity">
    <text evidence="2 9">Belongs to the complex I subunit 3 family.</text>
</comment>
<gene>
    <name evidence="10" type="primary">nad3</name>
</gene>
<keyword evidence="6 9" id="KW-1133">Transmembrane helix</keyword>
<dbReference type="InterPro" id="IPR038430">
    <property type="entry name" value="NDAH_ubi_oxred_su3_sf"/>
</dbReference>
<protein>
    <recommendedName>
        <fullName evidence="3 9">NADH-ubiquinone oxidoreductase chain 3</fullName>
        <ecNumber evidence="9">7.1.1.2</ecNumber>
    </recommendedName>
</protein>
<keyword evidence="9" id="KW-0679">Respiratory chain</keyword>
<evidence type="ECO:0000256" key="2">
    <source>
        <dbReference type="ARBA" id="ARBA00008472"/>
    </source>
</evidence>
<keyword evidence="4 9" id="KW-0813">Transport</keyword>
<evidence type="ECO:0000256" key="7">
    <source>
        <dbReference type="ARBA" id="ARBA00023136"/>
    </source>
</evidence>
<evidence type="ECO:0000256" key="5">
    <source>
        <dbReference type="ARBA" id="ARBA00022692"/>
    </source>
</evidence>
<name>A0A344A2I9_9HEMI</name>
<sequence>MLLIFMLLMLMWILLILIILGIPIINLHKSHDREKLSPFECGFDPFSKSRISFSIHFFVISLMFLIFDIEITLIFPLPLIFMYTNVMSWTLISALLIMVLSWGLFIEWKEGSMNWK</sequence>
<keyword evidence="7 9" id="KW-0472">Membrane</keyword>
<evidence type="ECO:0000256" key="6">
    <source>
        <dbReference type="ARBA" id="ARBA00022989"/>
    </source>
</evidence>
<comment type="subcellular location">
    <subcellularLocation>
        <location evidence="1">Membrane</location>
    </subcellularLocation>
    <subcellularLocation>
        <location evidence="9">Mitochondrion membrane</location>
        <topology evidence="9">Multi-pass membrane protein</topology>
    </subcellularLocation>
</comment>
<dbReference type="GO" id="GO:0008137">
    <property type="term" value="F:NADH dehydrogenase (ubiquinone) activity"/>
    <property type="evidence" value="ECO:0007669"/>
    <property type="project" value="UniProtKB-UniRule"/>
</dbReference>